<dbReference type="Pfam" id="PF13561">
    <property type="entry name" value="adh_short_C2"/>
    <property type="match status" value="1"/>
</dbReference>
<dbReference type="InterPro" id="IPR020904">
    <property type="entry name" value="Sc_DH/Rdtase_CS"/>
</dbReference>
<sequence>MVNQIVIVTGAGNGIGKSIAIAYAAEGAKVAVVDKDRTAGEKTVQTIYQQGGDARFFQIDVRSPQEIINCVEEVQTLFGHINILINNAGVSAFHNVYDLTVAEWDDVINTNLRGAFVFSREVAKVMRHNKIGGSIINIASTRAFMSEPNSEAYAASKGGISALTHALALSLSEDGIRVNAISPGWIETGDYDALRSVDHRQHPANRVGKPDDVARACIFLTDPRNDFITGENIIIDGGMTRKMIYEH</sequence>
<dbReference type="RefSeq" id="WP_143892483.1">
    <property type="nucleotide sequence ID" value="NZ_CP041666.1"/>
</dbReference>
<dbReference type="InterPro" id="IPR036291">
    <property type="entry name" value="NAD(P)-bd_dom_sf"/>
</dbReference>
<reference evidence="3 4" key="1">
    <citation type="submission" date="2019-07" db="EMBL/GenBank/DDBJ databases">
        <authorList>
            <person name="Li J."/>
        </authorList>
    </citation>
    <scope>NUCLEOTIDE SEQUENCE [LARGE SCALE GENOMIC DNA]</scope>
    <source>
        <strain evidence="3 4">TKL69</strain>
    </source>
</reference>
<dbReference type="InterPro" id="IPR002347">
    <property type="entry name" value="SDR_fam"/>
</dbReference>
<dbReference type="GO" id="GO:0016491">
    <property type="term" value="F:oxidoreductase activity"/>
    <property type="evidence" value="ECO:0007669"/>
    <property type="project" value="UniProtKB-KW"/>
</dbReference>
<dbReference type="AlphaFoldDB" id="A0A516KE55"/>
<dbReference type="PANTHER" id="PTHR24321:SF8">
    <property type="entry name" value="ESTRADIOL 17-BETA-DEHYDROGENASE 8-RELATED"/>
    <property type="match status" value="1"/>
</dbReference>
<dbReference type="PROSITE" id="PS00061">
    <property type="entry name" value="ADH_SHORT"/>
    <property type="match status" value="1"/>
</dbReference>
<dbReference type="PRINTS" id="PR00080">
    <property type="entry name" value="SDRFAMILY"/>
</dbReference>
<evidence type="ECO:0000256" key="2">
    <source>
        <dbReference type="ARBA" id="ARBA00023002"/>
    </source>
</evidence>
<dbReference type="Proteomes" id="UP000315215">
    <property type="component" value="Chromosome"/>
</dbReference>
<dbReference type="SUPFAM" id="SSF51735">
    <property type="entry name" value="NAD(P)-binding Rossmann-fold domains"/>
    <property type="match status" value="1"/>
</dbReference>
<evidence type="ECO:0000256" key="1">
    <source>
        <dbReference type="ARBA" id="ARBA00006484"/>
    </source>
</evidence>
<name>A0A516KE55_9BACI</name>
<dbReference type="GO" id="GO:0008206">
    <property type="term" value="P:bile acid metabolic process"/>
    <property type="evidence" value="ECO:0007669"/>
    <property type="project" value="UniProtKB-ARBA"/>
</dbReference>
<dbReference type="EMBL" id="CP041666">
    <property type="protein sequence ID" value="QDP39670.1"/>
    <property type="molecule type" value="Genomic_DNA"/>
</dbReference>
<gene>
    <name evidence="3" type="ORF">FN924_05445</name>
</gene>
<dbReference type="Gene3D" id="3.40.50.720">
    <property type="entry name" value="NAD(P)-binding Rossmann-like Domain"/>
    <property type="match status" value="1"/>
</dbReference>
<evidence type="ECO:0000313" key="4">
    <source>
        <dbReference type="Proteomes" id="UP000315215"/>
    </source>
</evidence>
<accession>A0A516KE55</accession>
<evidence type="ECO:0000313" key="3">
    <source>
        <dbReference type="EMBL" id="QDP39670.1"/>
    </source>
</evidence>
<dbReference type="FunFam" id="3.40.50.720:FF:000084">
    <property type="entry name" value="Short-chain dehydrogenase reductase"/>
    <property type="match status" value="1"/>
</dbReference>
<dbReference type="KEGG" id="aqt:FN924_05445"/>
<dbReference type="NCBIfam" id="NF005559">
    <property type="entry name" value="PRK07231.1"/>
    <property type="match status" value="1"/>
</dbReference>
<organism evidence="3 4">
    <name type="scientific">Radiobacillus deserti</name>
    <dbReference type="NCBI Taxonomy" id="2594883"/>
    <lineage>
        <taxon>Bacteria</taxon>
        <taxon>Bacillati</taxon>
        <taxon>Bacillota</taxon>
        <taxon>Bacilli</taxon>
        <taxon>Bacillales</taxon>
        <taxon>Bacillaceae</taxon>
        <taxon>Radiobacillus</taxon>
    </lineage>
</organism>
<keyword evidence="4" id="KW-1185">Reference proteome</keyword>
<dbReference type="OrthoDB" id="9803333at2"/>
<dbReference type="PANTHER" id="PTHR24321">
    <property type="entry name" value="DEHYDROGENASES, SHORT CHAIN"/>
    <property type="match status" value="1"/>
</dbReference>
<keyword evidence="2" id="KW-0560">Oxidoreductase</keyword>
<protein>
    <submittedName>
        <fullName evidence="3">SDR family oxidoreductase</fullName>
    </submittedName>
</protein>
<dbReference type="PRINTS" id="PR00081">
    <property type="entry name" value="GDHRDH"/>
</dbReference>
<comment type="similarity">
    <text evidence="1">Belongs to the short-chain dehydrogenases/reductases (SDR) family.</text>
</comment>
<proteinExistence type="inferred from homology"/>